<dbReference type="RefSeq" id="WP_095313568.1">
    <property type="nucleotide sequence ID" value="NZ_JAMAWL010000012.1"/>
</dbReference>
<dbReference type="HAMAP" id="MF_01322">
    <property type="entry name" value="RNApol_bact_RpoC"/>
    <property type="match status" value="1"/>
</dbReference>
<dbReference type="InterPro" id="IPR007066">
    <property type="entry name" value="RNA_pol_Rpb1_3"/>
</dbReference>
<dbReference type="FunFam" id="4.10.860.120:FF:000001">
    <property type="entry name" value="DNA-directed RNA polymerase subunit beta"/>
    <property type="match status" value="1"/>
</dbReference>
<comment type="cofactor">
    <cofactor evidence="11">
        <name>Zn(2+)</name>
        <dbReference type="ChEBI" id="CHEBI:29105"/>
    </cofactor>
    <text evidence="11">Binds 2 Zn(2+) ions per subunit.</text>
</comment>
<feature type="binding site" evidence="11">
    <location>
        <position position="449"/>
    </location>
    <ligand>
        <name>Mg(2+)</name>
        <dbReference type="ChEBI" id="CHEBI:18420"/>
    </ligand>
</feature>
<feature type="binding site" evidence="11">
    <location>
        <position position="902"/>
    </location>
    <ligand>
        <name>Zn(2+)</name>
        <dbReference type="ChEBI" id="CHEBI:29105"/>
        <label>2</label>
    </ligand>
</feature>
<feature type="binding site" evidence="11">
    <location>
        <position position="62"/>
    </location>
    <ligand>
        <name>Zn(2+)</name>
        <dbReference type="ChEBI" id="CHEBI:29105"/>
        <label>1</label>
    </ligand>
</feature>
<evidence type="ECO:0000256" key="9">
    <source>
        <dbReference type="ARBA" id="ARBA00023163"/>
    </source>
</evidence>
<dbReference type="GO" id="GO:0008270">
    <property type="term" value="F:zinc ion binding"/>
    <property type="evidence" value="ECO:0007669"/>
    <property type="project" value="UniProtKB-UniRule"/>
</dbReference>
<dbReference type="Proteomes" id="UP000285456">
    <property type="component" value="Unassembled WGS sequence"/>
</dbReference>
<dbReference type="Gene3D" id="2.40.50.100">
    <property type="match status" value="1"/>
</dbReference>
<dbReference type="GO" id="GO:0000287">
    <property type="term" value="F:magnesium ion binding"/>
    <property type="evidence" value="ECO:0007669"/>
    <property type="project" value="UniProtKB-UniRule"/>
</dbReference>
<keyword evidence="3 11" id="KW-0240">DNA-directed RNA polymerase</keyword>
<evidence type="ECO:0000256" key="7">
    <source>
        <dbReference type="ARBA" id="ARBA00022833"/>
    </source>
</evidence>
<dbReference type="InterPro" id="IPR044893">
    <property type="entry name" value="RNA_pol_Rpb1_clamp_domain"/>
</dbReference>
<dbReference type="Gene3D" id="1.10.1790.20">
    <property type="match status" value="1"/>
</dbReference>
<dbReference type="CDD" id="cd02655">
    <property type="entry name" value="RNAP_beta'_C"/>
    <property type="match status" value="1"/>
</dbReference>
<evidence type="ECO:0000256" key="11">
    <source>
        <dbReference type="HAMAP-Rule" id="MF_01322"/>
    </source>
</evidence>
<dbReference type="InterPro" id="IPR038120">
    <property type="entry name" value="Rpb1_funnel_sf"/>
</dbReference>
<dbReference type="InterPro" id="IPR007083">
    <property type="entry name" value="RNA_pol_Rpb1_4"/>
</dbReference>
<dbReference type="FunFam" id="1.10.150.390:FF:000002">
    <property type="entry name" value="DNA-directed RNA polymerase subunit beta"/>
    <property type="match status" value="1"/>
</dbReference>
<evidence type="ECO:0000256" key="2">
    <source>
        <dbReference type="ARBA" id="ARBA00006460"/>
    </source>
</evidence>
<comment type="function">
    <text evidence="1 11 12">DNA-dependent RNA polymerase catalyzes the transcription of DNA into RNA using the four ribonucleoside triphosphates as substrates.</text>
</comment>
<evidence type="ECO:0000259" key="13">
    <source>
        <dbReference type="SMART" id="SM00663"/>
    </source>
</evidence>
<dbReference type="AlphaFoldDB" id="A0A417YBV9"/>
<dbReference type="GO" id="GO:0003677">
    <property type="term" value="F:DNA binding"/>
    <property type="evidence" value="ECO:0007669"/>
    <property type="project" value="UniProtKB-UniRule"/>
</dbReference>
<dbReference type="Gene3D" id="1.10.274.100">
    <property type="entry name" value="RNA polymerase Rpb1, domain 3"/>
    <property type="match status" value="1"/>
</dbReference>
<dbReference type="InterPro" id="IPR006592">
    <property type="entry name" value="RNA_pol_N"/>
</dbReference>
<evidence type="ECO:0000256" key="6">
    <source>
        <dbReference type="ARBA" id="ARBA00022723"/>
    </source>
</evidence>
<proteinExistence type="inferred from homology"/>
<dbReference type="InterPro" id="IPR000722">
    <property type="entry name" value="RNA_pol_asu"/>
</dbReference>
<dbReference type="InterPro" id="IPR007081">
    <property type="entry name" value="RNA_pol_Rpb1_5"/>
</dbReference>
<comment type="catalytic activity">
    <reaction evidence="10 11 12">
        <text>RNA(n) + a ribonucleoside 5'-triphosphate = RNA(n+1) + diphosphate</text>
        <dbReference type="Rhea" id="RHEA:21248"/>
        <dbReference type="Rhea" id="RHEA-COMP:14527"/>
        <dbReference type="Rhea" id="RHEA-COMP:17342"/>
        <dbReference type="ChEBI" id="CHEBI:33019"/>
        <dbReference type="ChEBI" id="CHEBI:61557"/>
        <dbReference type="ChEBI" id="CHEBI:140395"/>
        <dbReference type="EC" id="2.7.7.6"/>
    </reaction>
</comment>
<dbReference type="Pfam" id="PF04998">
    <property type="entry name" value="RNA_pol_Rpb1_5"/>
    <property type="match status" value="1"/>
</dbReference>
<dbReference type="Pfam" id="PF04997">
    <property type="entry name" value="RNA_pol_Rpb1_1"/>
    <property type="match status" value="1"/>
</dbReference>
<dbReference type="InterPro" id="IPR007080">
    <property type="entry name" value="RNA_pol_Rpb1_1"/>
</dbReference>
<evidence type="ECO:0000313" key="14">
    <source>
        <dbReference type="EMBL" id="RHW30173.1"/>
    </source>
</evidence>
<dbReference type="EMBL" id="QWEH01000015">
    <property type="protein sequence ID" value="RHW30173.1"/>
    <property type="molecule type" value="Genomic_DNA"/>
</dbReference>
<evidence type="ECO:0000256" key="10">
    <source>
        <dbReference type="ARBA" id="ARBA00048552"/>
    </source>
</evidence>
<feature type="binding site" evidence="11">
    <location>
        <position position="60"/>
    </location>
    <ligand>
        <name>Zn(2+)</name>
        <dbReference type="ChEBI" id="CHEBI:29105"/>
        <label>1</label>
    </ligand>
</feature>
<dbReference type="Gene3D" id="1.10.132.30">
    <property type="match status" value="1"/>
</dbReference>
<dbReference type="PANTHER" id="PTHR19376">
    <property type="entry name" value="DNA-DIRECTED RNA POLYMERASE"/>
    <property type="match status" value="1"/>
</dbReference>
<feature type="binding site" evidence="11">
    <location>
        <position position="892"/>
    </location>
    <ligand>
        <name>Zn(2+)</name>
        <dbReference type="ChEBI" id="CHEBI:29105"/>
        <label>2</label>
    </ligand>
</feature>
<evidence type="ECO:0000256" key="12">
    <source>
        <dbReference type="RuleBase" id="RU004279"/>
    </source>
</evidence>
<feature type="binding site" evidence="11">
    <location>
        <position position="453"/>
    </location>
    <ligand>
        <name>Mg(2+)</name>
        <dbReference type="ChEBI" id="CHEBI:18420"/>
    </ligand>
</feature>
<keyword evidence="4 11" id="KW-0808">Transferase</keyword>
<evidence type="ECO:0000313" key="15">
    <source>
        <dbReference type="Proteomes" id="UP000285456"/>
    </source>
</evidence>
<name>A0A417YBV9_9BACI</name>
<feature type="binding site" evidence="11">
    <location>
        <position position="451"/>
    </location>
    <ligand>
        <name>Mg(2+)</name>
        <dbReference type="ChEBI" id="CHEBI:18420"/>
    </ligand>
</feature>
<keyword evidence="9 11" id="KW-0804">Transcription</keyword>
<dbReference type="OrthoDB" id="9815296at2"/>
<comment type="cofactor">
    <cofactor evidence="11">
        <name>Mg(2+)</name>
        <dbReference type="ChEBI" id="CHEBI:18420"/>
    </cofactor>
    <text evidence="11">Binds 1 Mg(2+) ion per subunit.</text>
</comment>
<dbReference type="Pfam" id="PF05000">
    <property type="entry name" value="RNA_pol_Rpb1_4"/>
    <property type="match status" value="1"/>
</dbReference>
<dbReference type="SMART" id="SM00663">
    <property type="entry name" value="RPOLA_N"/>
    <property type="match status" value="1"/>
</dbReference>
<comment type="subunit">
    <text evidence="11">The RNAP catalytic core consists of 2 alpha, 1 beta, 1 beta' and 1 omega subunit. When a sigma factor is associated with the core the holoenzyme is formed, which can initiate transcription.</text>
</comment>
<dbReference type="GO" id="GO:0000428">
    <property type="term" value="C:DNA-directed RNA polymerase complex"/>
    <property type="evidence" value="ECO:0007669"/>
    <property type="project" value="UniProtKB-KW"/>
</dbReference>
<feature type="binding site" evidence="11">
    <location>
        <position position="75"/>
    </location>
    <ligand>
        <name>Zn(2+)</name>
        <dbReference type="ChEBI" id="CHEBI:29105"/>
        <label>1</label>
    </ligand>
</feature>
<evidence type="ECO:0000256" key="5">
    <source>
        <dbReference type="ARBA" id="ARBA00022695"/>
    </source>
</evidence>
<dbReference type="InterPro" id="IPR045867">
    <property type="entry name" value="DNA-dir_RpoC_beta_prime"/>
</dbReference>
<reference evidence="14 15" key="1">
    <citation type="journal article" date="2007" name="Int. J. Syst. Evol. Microbiol.">
        <title>Oceanobacillus profundus sp. nov., isolated from a deep-sea sediment core.</title>
        <authorList>
            <person name="Kim Y.G."/>
            <person name="Choi D.H."/>
            <person name="Hyun S."/>
            <person name="Cho B.C."/>
        </authorList>
    </citation>
    <scope>NUCLEOTIDE SEQUENCE [LARGE SCALE GENOMIC DNA]</scope>
    <source>
        <strain evidence="14 15">DSM 18246</strain>
    </source>
</reference>
<keyword evidence="15" id="KW-1185">Reference proteome</keyword>
<keyword evidence="6 11" id="KW-0479">Metal-binding</keyword>
<sequence length="1202" mass="134479">MLDVNNFEYMKIGLASPEKIRSWSYGEVKKPETINYRTLKPEKDGLFCERIFGPQKDWECHCGKYKRVRYKGVVCDRCGVEVTKAKVRRERMGHIELAAPVSHIWYFKGIPSRMGLVLDMSPRALEEVIYFAAYIVTDPGGTPLEKKQLLSEKEYRAYYDKYGNTFKAQMGAEAIRKLLQDIDLEKEVDALREELKSAQGQRRTRAIKRLEVMEAFRHSGNDTSWMVLDVLPVIPPEIRPMVQLDGGRFATSDLNDLYRRVINRNNRLKRLLDLGAPSIIVQNEKRMLQEAVDALIDNGRRGRPVTGPGNRPLKSLSHMLKGKQGRFRQNLLGKRVDYSGRSVIVVGPNLKMYQCGLPREMALELFKPFIMKELVERGLAHNIKSAKRKIERVHPDVWDVLEDVIKEHPVLLNRAPTLHRLGIQAFEPTLVDGRAIRLHPLVCTAYNADFDGDQMAVHVPLSAEAQAEARILMLAAQNILNPKDGKPVVTPSQDMVLGNYYLTLEREDAVGEGSIFKDANEAFIAYQNGYVHLHTRVGVDASSLHNKTFTEEQNSQIMLTTVGKLIFNEILPESFPYINEPSKTNLEEKTPEHYFVERGANIKEEIKKREIIKPFKKGFLGDIIAEVFKRYKITETSKMLDRMKDLGFSYSTKAGMTVGISDIVVLAEKEKILDEAQIKVDKVLKQFRRGLITEEERYDRVISIWSQAKDVIQDKLMGSLSNRNPIFMMSDSGARGNASNFTQLAGMRGLMADPGGRIIEIPIKSSFREGLTVLEYFISTHGARKGLADTALKTADSGYLTRRLVDVAQDVIIREADCGTDRGLSVSALVDGSEVIEPLLDRLIGRTAFMNVKHPETGELIVGKNDLITEDQAKVIVEAGIEEVTIRTAFTCNTKHGVCQKCYGRNLATGADVEVGEAVGIIAAQSIGEPGTQLTMRTFHTGGVAGDDITQGLPRIQELFEARNPKGQAVITEIDGTVLEFKEVKDKQEVVIQGAVEQRSYAVPYNARMKVTIGDTVVAGQELTEGSVDPKELLRIKGVDGVQDYLLREVQRVYRMQGVEIGDKHVEVMVRQMLRKVRVNSAGDTDVLPGSLLELHQFKDANHTVLNTGGDPATGRPVLLGITKASLETDSFLSAASFQETTRVLTDAAIKGKRDELLGLKENVIIGKLVPAGTGMQQYRSIKADMDRPEEAQVEEETETVQ</sequence>
<accession>A0A417YBV9</accession>
<dbReference type="Gene3D" id="2.40.40.20">
    <property type="match status" value="1"/>
</dbReference>
<dbReference type="NCBIfam" id="TIGR02386">
    <property type="entry name" value="rpoC_TIGR"/>
    <property type="match status" value="1"/>
</dbReference>
<dbReference type="FunFam" id="1.10.40.90:FF:000001">
    <property type="entry name" value="DNA-directed RNA polymerase subunit beta"/>
    <property type="match status" value="1"/>
</dbReference>
<feature type="binding site" evidence="11">
    <location>
        <position position="78"/>
    </location>
    <ligand>
        <name>Zn(2+)</name>
        <dbReference type="ChEBI" id="CHEBI:29105"/>
        <label>1</label>
    </ligand>
</feature>
<gene>
    <name evidence="11 14" type="primary">rpoC</name>
    <name evidence="14" type="ORF">D1B32_17820</name>
</gene>
<dbReference type="SUPFAM" id="SSF64484">
    <property type="entry name" value="beta and beta-prime subunits of DNA dependent RNA-polymerase"/>
    <property type="match status" value="1"/>
</dbReference>
<comment type="similarity">
    <text evidence="2 11 12">Belongs to the RNA polymerase beta' chain family.</text>
</comment>
<evidence type="ECO:0000256" key="8">
    <source>
        <dbReference type="ARBA" id="ARBA00022842"/>
    </source>
</evidence>
<dbReference type="Gene3D" id="4.10.860.120">
    <property type="entry name" value="RNA polymerase II, clamp domain"/>
    <property type="match status" value="1"/>
</dbReference>
<dbReference type="Pfam" id="PF04983">
    <property type="entry name" value="RNA_pol_Rpb1_3"/>
    <property type="match status" value="1"/>
</dbReference>
<dbReference type="GO" id="GO:0006351">
    <property type="term" value="P:DNA-templated transcription"/>
    <property type="evidence" value="ECO:0007669"/>
    <property type="project" value="UniProtKB-UniRule"/>
</dbReference>
<dbReference type="EC" id="2.7.7.6" evidence="11"/>
<keyword evidence="5 11" id="KW-0548">Nucleotidyltransferase</keyword>
<evidence type="ECO:0000256" key="1">
    <source>
        <dbReference type="ARBA" id="ARBA00004026"/>
    </source>
</evidence>
<dbReference type="CDD" id="cd01609">
    <property type="entry name" value="RNAP_beta'_N"/>
    <property type="match status" value="1"/>
</dbReference>
<dbReference type="GO" id="GO:0003899">
    <property type="term" value="F:DNA-directed RNA polymerase activity"/>
    <property type="evidence" value="ECO:0007669"/>
    <property type="project" value="UniProtKB-UniRule"/>
</dbReference>
<dbReference type="Gene3D" id="1.10.40.90">
    <property type="match status" value="1"/>
</dbReference>
<dbReference type="PANTHER" id="PTHR19376:SF54">
    <property type="entry name" value="DNA-DIRECTED RNA POLYMERASE SUBUNIT BETA"/>
    <property type="match status" value="1"/>
</dbReference>
<dbReference type="InterPro" id="IPR012754">
    <property type="entry name" value="DNA-dir_RpoC_beta_prime_bact"/>
</dbReference>
<dbReference type="Gene3D" id="1.10.150.390">
    <property type="match status" value="1"/>
</dbReference>
<keyword evidence="7 11" id="KW-0862">Zinc</keyword>
<evidence type="ECO:0000256" key="4">
    <source>
        <dbReference type="ARBA" id="ARBA00022679"/>
    </source>
</evidence>
<feature type="binding site" evidence="11">
    <location>
        <position position="899"/>
    </location>
    <ligand>
        <name>Zn(2+)</name>
        <dbReference type="ChEBI" id="CHEBI:29105"/>
        <label>2</label>
    </ligand>
</feature>
<dbReference type="InterPro" id="IPR042102">
    <property type="entry name" value="RNA_pol_Rpb1_3_sf"/>
</dbReference>
<dbReference type="Pfam" id="PF00623">
    <property type="entry name" value="RNA_pol_Rpb1_2"/>
    <property type="match status" value="1"/>
</dbReference>
<comment type="caution">
    <text evidence="14">The sequence shown here is derived from an EMBL/GenBank/DDBJ whole genome shotgun (WGS) entry which is preliminary data.</text>
</comment>
<feature type="domain" description="RNA polymerase N-terminal" evidence="13">
    <location>
        <begin position="224"/>
        <end position="503"/>
    </location>
</feature>
<feature type="binding site" evidence="11">
    <location>
        <position position="818"/>
    </location>
    <ligand>
        <name>Zn(2+)</name>
        <dbReference type="ChEBI" id="CHEBI:29105"/>
        <label>2</label>
    </ligand>
</feature>
<organism evidence="14 15">
    <name type="scientific">Oceanobacillus profundus</name>
    <dbReference type="NCBI Taxonomy" id="372463"/>
    <lineage>
        <taxon>Bacteria</taxon>
        <taxon>Bacillati</taxon>
        <taxon>Bacillota</taxon>
        <taxon>Bacilli</taxon>
        <taxon>Bacillales</taxon>
        <taxon>Bacillaceae</taxon>
        <taxon>Oceanobacillus</taxon>
    </lineage>
</organism>
<evidence type="ECO:0000256" key="3">
    <source>
        <dbReference type="ARBA" id="ARBA00022478"/>
    </source>
</evidence>
<keyword evidence="8 11" id="KW-0460">Magnesium</keyword>
<protein>
    <recommendedName>
        <fullName evidence="11">DNA-directed RNA polymerase subunit beta'</fullName>
        <shortName evidence="11">RNAP subunit beta'</shortName>
        <ecNumber evidence="11">2.7.7.6</ecNumber>
    </recommendedName>
    <alternativeName>
        <fullName evidence="11">RNA polymerase subunit beta'</fullName>
    </alternativeName>
    <alternativeName>
        <fullName evidence="11">Transcriptase subunit beta'</fullName>
    </alternativeName>
</protein>